<evidence type="ECO:0000256" key="9">
    <source>
        <dbReference type="ARBA" id="ARBA00023170"/>
    </source>
</evidence>
<feature type="region of interest" description="Disordered" evidence="12">
    <location>
        <begin position="203"/>
        <end position="222"/>
    </location>
</feature>
<dbReference type="EMBL" id="MDED01000025">
    <property type="protein sequence ID" value="PPU75608.1"/>
    <property type="molecule type" value="Genomic_DNA"/>
</dbReference>
<proteinExistence type="inferred from homology"/>
<accession>A0A2S7DP50</accession>
<dbReference type="RefSeq" id="WP_104604109.1">
    <property type="nucleotide sequence ID" value="NZ_CP082217.1"/>
</dbReference>
<dbReference type="InterPro" id="IPR000531">
    <property type="entry name" value="Beta-barrel_TonB"/>
</dbReference>
<feature type="compositionally biased region" description="Polar residues" evidence="12">
    <location>
        <begin position="203"/>
        <end position="212"/>
    </location>
</feature>
<feature type="chain" id="PRO_5015697456" evidence="13">
    <location>
        <begin position="25"/>
        <end position="708"/>
    </location>
</feature>
<dbReference type="SUPFAM" id="SSF56935">
    <property type="entry name" value="Porins"/>
    <property type="match status" value="1"/>
</dbReference>
<gene>
    <name evidence="15" type="ORF">XcuCFBP2542_13685</name>
</gene>
<comment type="caution">
    <text evidence="15">The sequence shown here is derived from an EMBL/GenBank/DDBJ whole genome shotgun (WGS) entry which is preliminary data.</text>
</comment>
<sequence length="708" mass="76684">MTPRLLTAAIVSILLSSATGAVLAADAFPQQTTELDTVNVTAKLEAARNALSPDIGSSQFVITADDIDRLPLGASTPLNQVLLQAPGVVQDSYGGIHVRGDHANLQYRINGVMLPESISGFGQSLEPRIIKNLKLLNGALPAQFGDRTAAVVDITTKNGAELGNGGSVGITGGSYDTVNPNASLWGSSGRWSWFVTGDYEQNTHGLENPTDTRSPEHDKTHQGKGFADLSYLVNEDTRLSLLVGYANNRFQIPNNPEQTPTFDYLGTTDFDSSRLRENQRENTRFGTLALQGTLGETNYQLSAGQRYSSVAFSPDVAGDLIFNGVASQVNRSNRANTVQADFSTPWGGSHTLRYGLYGNFEHAIASNDSFAFPADADGNQSSNVPLFIPDGSRFHASTYALYLQDEWKIGDDWIVNYGVRGDRYKAFGATEGQLSPRLGVVWKASESTTVHAGYARYFTPPASELISTSDIALYDGTTNQQSTGGGPTTPLSERSNYYDLGISQMVGDHLTLGLDTYYRTADRLQDEGQFGAAYVYSTFNYRQGRIRGTEFSADYSNGPVTAYFNLAYSKAMGKQVMTSLYNFDPDALAYASTNWIHLDHDQKLTSSGGITYAIGDSSRVGANYLYGSGLRTDTDTVPNGGELPSYFQLNLSAGHDFALSSTHPLHAQLAVLNALDRSYQLRDGGGIGVFAPQWAPRRGVYLSLQQDF</sequence>
<dbReference type="GO" id="GO:0044718">
    <property type="term" value="P:siderophore transmembrane transport"/>
    <property type="evidence" value="ECO:0007669"/>
    <property type="project" value="TreeGrafter"/>
</dbReference>
<protein>
    <submittedName>
        <fullName evidence="15">TonB-dependent receptor</fullName>
    </submittedName>
</protein>
<dbReference type="InterPro" id="IPR039426">
    <property type="entry name" value="TonB-dep_rcpt-like"/>
</dbReference>
<name>A0A2S7DP50_9XANT</name>
<evidence type="ECO:0000256" key="5">
    <source>
        <dbReference type="ARBA" id="ARBA00022692"/>
    </source>
</evidence>
<dbReference type="PANTHER" id="PTHR30069">
    <property type="entry name" value="TONB-DEPENDENT OUTER MEMBRANE RECEPTOR"/>
    <property type="match status" value="1"/>
</dbReference>
<dbReference type="GO" id="GO:0009279">
    <property type="term" value="C:cell outer membrane"/>
    <property type="evidence" value="ECO:0007669"/>
    <property type="project" value="UniProtKB-SubCell"/>
</dbReference>
<dbReference type="PANTHER" id="PTHR30069:SF29">
    <property type="entry name" value="HEMOGLOBIN AND HEMOGLOBIN-HAPTOGLOBIN-BINDING PROTEIN 1-RELATED"/>
    <property type="match status" value="1"/>
</dbReference>
<dbReference type="Pfam" id="PF00593">
    <property type="entry name" value="TonB_dep_Rec_b-barrel"/>
    <property type="match status" value="1"/>
</dbReference>
<keyword evidence="6 13" id="KW-0732">Signal</keyword>
<dbReference type="AlphaFoldDB" id="A0A2S7DP50"/>
<dbReference type="GO" id="GO:0015344">
    <property type="term" value="F:siderophore uptake transmembrane transporter activity"/>
    <property type="evidence" value="ECO:0007669"/>
    <property type="project" value="TreeGrafter"/>
</dbReference>
<evidence type="ECO:0000256" key="8">
    <source>
        <dbReference type="ARBA" id="ARBA00023136"/>
    </source>
</evidence>
<dbReference type="Gene3D" id="2.40.170.20">
    <property type="entry name" value="TonB-dependent receptor, beta-barrel domain"/>
    <property type="match status" value="1"/>
</dbReference>
<comment type="subcellular location">
    <subcellularLocation>
        <location evidence="1 11">Cell outer membrane</location>
        <topology evidence="1 11">Multi-pass membrane protein</topology>
    </subcellularLocation>
</comment>
<comment type="similarity">
    <text evidence="2">Belongs to the TonB-dependent receptor family. Hemoglobin/haptoglobin binding protein subfamily.</text>
</comment>
<feature type="signal peptide" evidence="13">
    <location>
        <begin position="1"/>
        <end position="24"/>
    </location>
</feature>
<evidence type="ECO:0000259" key="14">
    <source>
        <dbReference type="Pfam" id="PF00593"/>
    </source>
</evidence>
<evidence type="ECO:0000256" key="10">
    <source>
        <dbReference type="ARBA" id="ARBA00023237"/>
    </source>
</evidence>
<dbReference type="PROSITE" id="PS52016">
    <property type="entry name" value="TONB_DEPENDENT_REC_3"/>
    <property type="match status" value="1"/>
</dbReference>
<reference evidence="15 16" key="1">
    <citation type="submission" date="2016-08" db="EMBL/GenBank/DDBJ databases">
        <authorList>
            <person name="Seilhamer J.J."/>
        </authorList>
    </citation>
    <scope>NUCLEOTIDE SEQUENCE [LARGE SCALE GENOMIC DNA]</scope>
    <source>
        <strain evidence="15 16">CFBP2542</strain>
    </source>
</reference>
<dbReference type="Proteomes" id="UP000239561">
    <property type="component" value="Unassembled WGS sequence"/>
</dbReference>
<organism evidence="15 16">
    <name type="scientific">Xanthomonas cucurbitae</name>
    <dbReference type="NCBI Taxonomy" id="56453"/>
    <lineage>
        <taxon>Bacteria</taxon>
        <taxon>Pseudomonadati</taxon>
        <taxon>Pseudomonadota</taxon>
        <taxon>Gammaproteobacteria</taxon>
        <taxon>Lysobacterales</taxon>
        <taxon>Lysobacteraceae</taxon>
        <taxon>Xanthomonas</taxon>
    </lineage>
</organism>
<evidence type="ECO:0000313" key="16">
    <source>
        <dbReference type="Proteomes" id="UP000239561"/>
    </source>
</evidence>
<evidence type="ECO:0000256" key="11">
    <source>
        <dbReference type="PROSITE-ProRule" id="PRU01360"/>
    </source>
</evidence>
<keyword evidence="3 11" id="KW-0813">Transport</keyword>
<keyword evidence="8 11" id="KW-0472">Membrane</keyword>
<keyword evidence="10 11" id="KW-0998">Cell outer membrane</keyword>
<evidence type="ECO:0000256" key="3">
    <source>
        <dbReference type="ARBA" id="ARBA00022448"/>
    </source>
</evidence>
<evidence type="ECO:0000256" key="13">
    <source>
        <dbReference type="SAM" id="SignalP"/>
    </source>
</evidence>
<keyword evidence="4 11" id="KW-1134">Transmembrane beta strand</keyword>
<keyword evidence="7" id="KW-0798">TonB box</keyword>
<evidence type="ECO:0000256" key="2">
    <source>
        <dbReference type="ARBA" id="ARBA00008143"/>
    </source>
</evidence>
<keyword evidence="9 15" id="KW-0675">Receptor</keyword>
<evidence type="ECO:0000313" key="15">
    <source>
        <dbReference type="EMBL" id="PPU75608.1"/>
    </source>
</evidence>
<dbReference type="InterPro" id="IPR036942">
    <property type="entry name" value="Beta-barrel_TonB_sf"/>
</dbReference>
<keyword evidence="5 11" id="KW-0812">Transmembrane</keyword>
<evidence type="ECO:0000256" key="4">
    <source>
        <dbReference type="ARBA" id="ARBA00022452"/>
    </source>
</evidence>
<evidence type="ECO:0000256" key="1">
    <source>
        <dbReference type="ARBA" id="ARBA00004571"/>
    </source>
</evidence>
<evidence type="ECO:0000256" key="7">
    <source>
        <dbReference type="ARBA" id="ARBA00023077"/>
    </source>
</evidence>
<feature type="domain" description="TonB-dependent receptor-like beta-barrel" evidence="14">
    <location>
        <begin position="236"/>
        <end position="663"/>
    </location>
</feature>
<evidence type="ECO:0000256" key="6">
    <source>
        <dbReference type="ARBA" id="ARBA00022729"/>
    </source>
</evidence>
<evidence type="ECO:0000256" key="12">
    <source>
        <dbReference type="SAM" id="MobiDB-lite"/>
    </source>
</evidence>